<keyword evidence="1" id="KW-0282">Flagellum</keyword>
<gene>
    <name evidence="1" type="ORF">LKD47_04570</name>
    <name evidence="2" type="ORF">OCV43_07800</name>
</gene>
<sequence>MNKIANQFTSIEQVADQYLNPSKSNKTQPEQGASFAEVLKEKQKAADVSEVKFSKHASMRLSTRNISLSDQQSERLEAGVEMAEKKGIKESLVVVDSLAFIVNVPSRTVVTAMDQNESENNVFTNIDGAVIA</sequence>
<organism evidence="1 3">
    <name type="scientific">Roseburia amylophila</name>
    <dbReference type="NCBI Taxonomy" id="2981794"/>
    <lineage>
        <taxon>Bacteria</taxon>
        <taxon>Bacillati</taxon>
        <taxon>Bacillota</taxon>
        <taxon>Clostridia</taxon>
        <taxon>Lachnospirales</taxon>
        <taxon>Lachnospiraceae</taxon>
        <taxon>Roseburia</taxon>
    </lineage>
</organism>
<evidence type="ECO:0000313" key="1">
    <source>
        <dbReference type="EMBL" id="MCC2241581.1"/>
    </source>
</evidence>
<evidence type="ECO:0000313" key="4">
    <source>
        <dbReference type="Proteomes" id="UP001209666"/>
    </source>
</evidence>
<reference evidence="2" key="3">
    <citation type="submission" date="2022-09" db="EMBL/GenBank/DDBJ databases">
        <authorList>
            <person name="Hitch T.C.A."/>
        </authorList>
    </citation>
    <scope>NUCLEOTIDE SEQUENCE</scope>
    <source>
        <strain evidence="2">Sanger_19</strain>
    </source>
</reference>
<dbReference type="NCBIfam" id="TIGR02530">
    <property type="entry name" value="flg_new"/>
    <property type="match status" value="1"/>
</dbReference>
<proteinExistence type="predicted"/>
<evidence type="ECO:0000313" key="2">
    <source>
        <dbReference type="EMBL" id="MCU6717176.1"/>
    </source>
</evidence>
<keyword evidence="1" id="KW-0969">Cilium</keyword>
<dbReference type="EMBL" id="JAJEQW010000003">
    <property type="protein sequence ID" value="MCC2241581.1"/>
    <property type="molecule type" value="Genomic_DNA"/>
</dbReference>
<dbReference type="Proteomes" id="UP001198893">
    <property type="component" value="Unassembled WGS sequence"/>
</dbReference>
<comment type="caution">
    <text evidence="1">The sequence shown here is derived from an EMBL/GenBank/DDBJ whole genome shotgun (WGS) entry which is preliminary data.</text>
</comment>
<reference evidence="1" key="2">
    <citation type="submission" date="2021-10" db="EMBL/GenBank/DDBJ databases">
        <title>Anaerobic single-cell dispensing facilitates the cultivation of human gut bacteria.</title>
        <authorList>
            <person name="Afrizal A."/>
        </authorList>
    </citation>
    <scope>NUCLEOTIDE SEQUENCE</scope>
    <source>
        <strain evidence="1">CLA-AA-H204</strain>
    </source>
</reference>
<name>A0AAW4W9X6_9FIRM</name>
<dbReference type="EMBL" id="JAOQKI010000009">
    <property type="protein sequence ID" value="MCU6717176.1"/>
    <property type="molecule type" value="Genomic_DNA"/>
</dbReference>
<reference evidence="2 4" key="1">
    <citation type="journal article" date="2021" name="ISME Commun">
        <title>Automated analysis of genomic sequences facilitates high-throughput and comprehensive description of bacteria.</title>
        <authorList>
            <person name="Hitch T.C.A."/>
        </authorList>
    </citation>
    <scope>NUCLEOTIDE SEQUENCE [LARGE SCALE GENOMIC DNA]</scope>
    <source>
        <strain evidence="2 4">Sanger_19</strain>
    </source>
</reference>
<dbReference type="Proteomes" id="UP001209666">
    <property type="component" value="Unassembled WGS sequence"/>
</dbReference>
<dbReference type="AlphaFoldDB" id="A0AAW4W9X6"/>
<keyword evidence="1" id="KW-0966">Cell projection</keyword>
<accession>A0AAW4W9X6</accession>
<dbReference type="RefSeq" id="WP_022243307.1">
    <property type="nucleotide sequence ID" value="NZ_JAJEQW010000003.1"/>
</dbReference>
<dbReference type="InterPro" id="IPR013367">
    <property type="entry name" value="Flagellar_put"/>
</dbReference>
<protein>
    <submittedName>
        <fullName evidence="1">Flagellar protein</fullName>
    </submittedName>
</protein>
<keyword evidence="4" id="KW-1185">Reference proteome</keyword>
<evidence type="ECO:0000313" key="3">
    <source>
        <dbReference type="Proteomes" id="UP001198893"/>
    </source>
</evidence>
<dbReference type="Pfam" id="PF12611">
    <property type="entry name" value="Flagellar_put"/>
    <property type="match status" value="1"/>
</dbReference>